<name>A0A316U640_9BASI</name>
<accession>A0A316U640</accession>
<organism evidence="6 7">
    <name type="scientific">Pseudomicrostroma glucosiphilum</name>
    <dbReference type="NCBI Taxonomy" id="1684307"/>
    <lineage>
        <taxon>Eukaryota</taxon>
        <taxon>Fungi</taxon>
        <taxon>Dikarya</taxon>
        <taxon>Basidiomycota</taxon>
        <taxon>Ustilaginomycotina</taxon>
        <taxon>Exobasidiomycetes</taxon>
        <taxon>Microstromatales</taxon>
        <taxon>Microstromatales incertae sedis</taxon>
        <taxon>Pseudomicrostroma</taxon>
    </lineage>
</organism>
<dbReference type="GO" id="GO:0005739">
    <property type="term" value="C:mitochondrion"/>
    <property type="evidence" value="ECO:0007669"/>
    <property type="project" value="UniProtKB-SubCell"/>
</dbReference>
<feature type="region of interest" description="Disordered" evidence="5">
    <location>
        <begin position="371"/>
        <end position="396"/>
    </location>
</feature>
<dbReference type="GO" id="GO:0033615">
    <property type="term" value="P:mitochondrial proton-transporting ATP synthase complex assembly"/>
    <property type="evidence" value="ECO:0007669"/>
    <property type="project" value="TreeGrafter"/>
</dbReference>
<protein>
    <submittedName>
        <fullName evidence="6">ATP11-domain-containing protein</fullName>
    </submittedName>
</protein>
<evidence type="ECO:0000313" key="7">
    <source>
        <dbReference type="Proteomes" id="UP000245942"/>
    </source>
</evidence>
<comment type="similarity">
    <text evidence="2">Belongs to the ATP11 family.</text>
</comment>
<feature type="region of interest" description="Disordered" evidence="5">
    <location>
        <begin position="161"/>
        <end position="186"/>
    </location>
</feature>
<evidence type="ECO:0000256" key="2">
    <source>
        <dbReference type="ARBA" id="ARBA00009116"/>
    </source>
</evidence>
<keyword evidence="7" id="KW-1185">Reference proteome</keyword>
<keyword evidence="3" id="KW-0809">Transit peptide</keyword>
<feature type="region of interest" description="Disordered" evidence="5">
    <location>
        <begin position="130"/>
        <end position="149"/>
    </location>
</feature>
<gene>
    <name evidence="6" type="ORF">BCV69DRAFT_299151</name>
</gene>
<feature type="region of interest" description="Disordered" evidence="5">
    <location>
        <begin position="24"/>
        <end position="93"/>
    </location>
</feature>
<dbReference type="Proteomes" id="UP000245942">
    <property type="component" value="Unassembled WGS sequence"/>
</dbReference>
<evidence type="ECO:0000256" key="4">
    <source>
        <dbReference type="ARBA" id="ARBA00023128"/>
    </source>
</evidence>
<sequence>MSLPRLTPSSLFGAVRALPLAARSSAGLPARHPLSTSSRRQASVASTDPSEIASSSSSSSQHRQDGRTPLQARKAQNVKPQDRRSAIEDAKERKFRQYEKMLKAKAAQEGVSSIEELAAKRRAERDASLAATLGLKPPAPASTKTEQRDADLAARIRERAEAEAKRKLESGELNSNPNGDKSPIKPLSSILDLHKLKDEPAEKIRDLWTGYHTIKNKLSAVIPTEVYERLVRNAKQYPQFVLPLPRTIVGSESDQNIAPGEQKQGYEMQFMEWGFLPPPPPPPFSPADNKHASPPPTTVLFTPLAEYKLRQEFAQPLLVLTHYTDLARDKGIVLMRGDITSSEEVAAAPMGVVAAEQAKARGASEEEVQRLRDAPVQTQALQQGSESGGEAAGRMSEKDAQLLAMTMQRFYLPATSSSTSSSSSTKSGDASALERERLLRDFHEDKEAFSVQKLCEVAFTF</sequence>
<dbReference type="PANTHER" id="PTHR13126:SF0">
    <property type="entry name" value="ATP SYNTHASE MITOCHONDRIAL F1 COMPLEX ASSEMBLY FACTOR 1"/>
    <property type="match status" value="1"/>
</dbReference>
<dbReference type="Pfam" id="PF06644">
    <property type="entry name" value="ATP11"/>
    <property type="match status" value="1"/>
</dbReference>
<dbReference type="EMBL" id="KZ819327">
    <property type="protein sequence ID" value="PWN20670.1"/>
    <property type="molecule type" value="Genomic_DNA"/>
</dbReference>
<keyword evidence="4" id="KW-0496">Mitochondrion</keyword>
<evidence type="ECO:0000256" key="1">
    <source>
        <dbReference type="ARBA" id="ARBA00004173"/>
    </source>
</evidence>
<feature type="compositionally biased region" description="Basic and acidic residues" evidence="5">
    <location>
        <begin position="161"/>
        <end position="170"/>
    </location>
</feature>
<proteinExistence type="inferred from homology"/>
<dbReference type="GeneID" id="37016036"/>
<evidence type="ECO:0000256" key="5">
    <source>
        <dbReference type="SAM" id="MobiDB-lite"/>
    </source>
</evidence>
<evidence type="ECO:0000313" key="6">
    <source>
        <dbReference type="EMBL" id="PWN20670.1"/>
    </source>
</evidence>
<dbReference type="OrthoDB" id="16535at2759"/>
<reference evidence="6 7" key="1">
    <citation type="journal article" date="2018" name="Mol. Biol. Evol.">
        <title>Broad Genomic Sampling Reveals a Smut Pathogenic Ancestry of the Fungal Clade Ustilaginomycotina.</title>
        <authorList>
            <person name="Kijpornyongpan T."/>
            <person name="Mondo S.J."/>
            <person name="Barry K."/>
            <person name="Sandor L."/>
            <person name="Lee J."/>
            <person name="Lipzen A."/>
            <person name="Pangilinan J."/>
            <person name="LaButti K."/>
            <person name="Hainaut M."/>
            <person name="Henrissat B."/>
            <person name="Grigoriev I.V."/>
            <person name="Spatafora J.W."/>
            <person name="Aime M.C."/>
        </authorList>
    </citation>
    <scope>NUCLEOTIDE SEQUENCE [LARGE SCALE GENOMIC DNA]</scope>
    <source>
        <strain evidence="6 7">MCA 4718</strain>
    </source>
</reference>
<evidence type="ECO:0000256" key="3">
    <source>
        <dbReference type="ARBA" id="ARBA00022946"/>
    </source>
</evidence>
<feature type="compositionally biased region" description="Polar residues" evidence="5">
    <location>
        <begin position="34"/>
        <end position="53"/>
    </location>
</feature>
<feature type="compositionally biased region" description="Basic and acidic residues" evidence="5">
    <location>
        <begin position="80"/>
        <end position="93"/>
    </location>
</feature>
<dbReference type="AlphaFoldDB" id="A0A316U640"/>
<comment type="subcellular location">
    <subcellularLocation>
        <location evidence="1">Mitochondrion</location>
    </subcellularLocation>
</comment>
<dbReference type="InterPro" id="IPR010591">
    <property type="entry name" value="ATP11"/>
</dbReference>
<dbReference type="RefSeq" id="XP_025347830.1">
    <property type="nucleotide sequence ID" value="XM_025494302.1"/>
</dbReference>
<dbReference type="STRING" id="1684307.A0A316U640"/>
<feature type="compositionally biased region" description="Polar residues" evidence="5">
    <location>
        <begin position="376"/>
        <end position="385"/>
    </location>
</feature>
<dbReference type="PANTHER" id="PTHR13126">
    <property type="entry name" value="CHAPERONE ATP11"/>
    <property type="match status" value="1"/>
</dbReference>